<reference evidence="1 2" key="1">
    <citation type="journal article" date="2012" name="Nat. Genet.">
        <title>Plasmodium cynomolgi genome sequences provide insight into Plasmodium vivax and the monkey malaria clade.</title>
        <authorList>
            <person name="Tachibana S."/>
            <person name="Sullivan S.A."/>
            <person name="Kawai S."/>
            <person name="Nakamura S."/>
            <person name="Kim H.R."/>
            <person name="Goto N."/>
            <person name="Arisue N."/>
            <person name="Palacpac N.M.Q."/>
            <person name="Honma H."/>
            <person name="Yagi M."/>
            <person name="Tougan T."/>
            <person name="Katakai Y."/>
            <person name="Kaneko O."/>
            <person name="Mita T."/>
            <person name="Kita K."/>
            <person name="Yasutomi Y."/>
            <person name="Sutton P.L."/>
            <person name="Shakhbatyan R."/>
            <person name="Horii T."/>
            <person name="Yasunaga T."/>
            <person name="Barnwell J.W."/>
            <person name="Escalante A.A."/>
            <person name="Carlton J.M."/>
            <person name="Tanabe K."/>
        </authorList>
    </citation>
    <scope>NUCLEOTIDE SEQUENCE [LARGE SCALE GENOMIC DNA]</scope>
    <source>
        <strain evidence="1 2">B</strain>
    </source>
</reference>
<feature type="non-terminal residue" evidence="1">
    <location>
        <position position="1"/>
    </location>
</feature>
<dbReference type="KEGG" id="pcy:PCYB_008040"/>
<dbReference type="AlphaFoldDB" id="K6V3V3"/>
<feature type="non-terminal residue" evidence="1">
    <location>
        <position position="78"/>
    </location>
</feature>
<dbReference type="RefSeq" id="XP_004228273.1">
    <property type="nucleotide sequence ID" value="XM_004228225.1"/>
</dbReference>
<protein>
    <submittedName>
        <fullName evidence="1">CYIR protein</fullName>
    </submittedName>
</protein>
<accession>K6V3V3</accession>
<sequence>SYSKYKDIYYKNTTDEKSINVIFENYICSQFDSDIVGSAIMNFSNCMMRNVSNFLICNEHNEDLKYEIYVNLGEHITI</sequence>
<dbReference type="VEuPathDB" id="PlasmoDB:PCYB_008040"/>
<organism evidence="1 2">
    <name type="scientific">Plasmodium cynomolgi (strain B)</name>
    <dbReference type="NCBI Taxonomy" id="1120755"/>
    <lineage>
        <taxon>Eukaryota</taxon>
        <taxon>Sar</taxon>
        <taxon>Alveolata</taxon>
        <taxon>Apicomplexa</taxon>
        <taxon>Aconoidasida</taxon>
        <taxon>Haemosporida</taxon>
        <taxon>Plasmodiidae</taxon>
        <taxon>Plasmodium</taxon>
        <taxon>Plasmodium (Plasmodium)</taxon>
    </lineage>
</organism>
<dbReference type="EMBL" id="DF158662">
    <property type="protein sequence ID" value="GAB70055.1"/>
    <property type="molecule type" value="Genomic_DNA"/>
</dbReference>
<proteinExistence type="predicted"/>
<gene>
    <name evidence="1" type="ORF">PCYB_008040</name>
</gene>
<dbReference type="Proteomes" id="UP000006319">
    <property type="component" value="Unassembled WGS sequence"/>
</dbReference>
<evidence type="ECO:0000313" key="2">
    <source>
        <dbReference type="Proteomes" id="UP000006319"/>
    </source>
</evidence>
<keyword evidence="2" id="KW-1185">Reference proteome</keyword>
<name>K6V3V3_PLACD</name>
<dbReference type="GeneID" id="14696597"/>
<evidence type="ECO:0000313" key="1">
    <source>
        <dbReference type="EMBL" id="GAB70055.1"/>
    </source>
</evidence>